<comment type="subcellular location">
    <subcellularLocation>
        <location evidence="1">Cell membrane</location>
        <topology evidence="1">Multi-pass membrane protein</topology>
    </subcellularLocation>
</comment>
<dbReference type="Proteomes" id="UP001157069">
    <property type="component" value="Unassembled WGS sequence"/>
</dbReference>
<dbReference type="RefSeq" id="WP_284301827.1">
    <property type="nucleotide sequence ID" value="NZ_BSVA01000001.1"/>
</dbReference>
<keyword evidence="10" id="KW-1185">Reference proteome</keyword>
<dbReference type="PANTHER" id="PTHR42718">
    <property type="entry name" value="MAJOR FACILITATOR SUPERFAMILY MULTIDRUG TRANSPORTER MFSC"/>
    <property type="match status" value="1"/>
</dbReference>
<feature type="transmembrane region" description="Helical" evidence="7">
    <location>
        <begin position="378"/>
        <end position="403"/>
    </location>
</feature>
<dbReference type="CDD" id="cd17321">
    <property type="entry name" value="MFS_MMR_MDR_like"/>
    <property type="match status" value="1"/>
</dbReference>
<feature type="transmembrane region" description="Helical" evidence="7">
    <location>
        <begin position="462"/>
        <end position="484"/>
    </location>
</feature>
<dbReference type="InterPro" id="IPR011701">
    <property type="entry name" value="MFS"/>
</dbReference>
<evidence type="ECO:0000256" key="6">
    <source>
        <dbReference type="SAM" id="MobiDB-lite"/>
    </source>
</evidence>
<protein>
    <submittedName>
        <fullName evidence="9">MFS transporter</fullName>
    </submittedName>
</protein>
<feature type="transmembrane region" description="Helical" evidence="7">
    <location>
        <begin position="424"/>
        <end position="450"/>
    </location>
</feature>
<reference evidence="10" key="1">
    <citation type="journal article" date="2019" name="Int. J. Syst. Evol. Microbiol.">
        <title>The Global Catalogue of Microorganisms (GCM) 10K type strain sequencing project: providing services to taxonomists for standard genome sequencing and annotation.</title>
        <authorList>
            <consortium name="The Broad Institute Genomics Platform"/>
            <consortium name="The Broad Institute Genome Sequencing Center for Infectious Disease"/>
            <person name="Wu L."/>
            <person name="Ma J."/>
        </authorList>
    </citation>
    <scope>NUCLEOTIDE SEQUENCE [LARGE SCALE GENOMIC DNA]</scope>
    <source>
        <strain evidence="10">NBRC 108755</strain>
    </source>
</reference>
<dbReference type="Gene3D" id="1.20.1720.10">
    <property type="entry name" value="Multidrug resistance protein D"/>
    <property type="match status" value="1"/>
</dbReference>
<dbReference type="EMBL" id="BSVA01000001">
    <property type="protein sequence ID" value="GMA93110.1"/>
    <property type="molecule type" value="Genomic_DNA"/>
</dbReference>
<evidence type="ECO:0000256" key="4">
    <source>
        <dbReference type="ARBA" id="ARBA00022989"/>
    </source>
</evidence>
<gene>
    <name evidence="9" type="primary">rifP</name>
    <name evidence="9" type="ORF">GCM10025869_36390</name>
</gene>
<sequence length="495" mass="50778">MSHDTHLPTSPTARAPRSAARRPQTLRAAGLALAGLSAVFLFEMLDNSVLNVALPTIGRELGASTTALQWVTSSYAIVFGGLMIALSAVADRFGRRRVMIIGLVLLALASSAVLFVTTVDELIALRAVMGVAAAMTTPGALALAFRLFDDEQLRVRAITLISTVGLVGLALGPTAGGVVLSFAPWQVLLLVNVPVALLALVFIRLGVPADSGGDRHPHPIDVPGALSGTLTVVFALVAPTLFIEEGAASWTAWLAAAGAAALAVVFVLRQRVAAHPLLDLALIARPLVSSGLAFKAAAGLAIAGLSYLVTLQLQLDWGWAPAQAALGMLPQVITLIAGGALISPLIRRTGLATAAWVSAVVVVAGLGVYAAFGQFGYGWVAVSLVLVAAGMRIVGVVAGNNVMHGLPEDRTTIGAALIDTASQLTTGLGIAVSGTIIAAGFTGSITASAWTDEQTIQFRGAITIAALALTLLAALLVGAGMWWARRGVHEVHAQE</sequence>
<feature type="transmembrane region" description="Helical" evidence="7">
    <location>
        <begin position="26"/>
        <end position="45"/>
    </location>
</feature>
<feature type="transmembrane region" description="Helical" evidence="7">
    <location>
        <begin position="249"/>
        <end position="268"/>
    </location>
</feature>
<name>A0ABQ6K0R5_9MICO</name>
<feature type="transmembrane region" description="Helical" evidence="7">
    <location>
        <begin position="98"/>
        <end position="117"/>
    </location>
</feature>
<feature type="domain" description="Major facilitator superfamily (MFS) profile" evidence="8">
    <location>
        <begin position="32"/>
        <end position="478"/>
    </location>
</feature>
<organism evidence="9 10">
    <name type="scientific">Homoserinibacter gongjuensis</name>
    <dbReference type="NCBI Taxonomy" id="1162968"/>
    <lineage>
        <taxon>Bacteria</taxon>
        <taxon>Bacillati</taxon>
        <taxon>Actinomycetota</taxon>
        <taxon>Actinomycetes</taxon>
        <taxon>Micrococcales</taxon>
        <taxon>Microbacteriaceae</taxon>
        <taxon>Homoserinibacter</taxon>
    </lineage>
</organism>
<evidence type="ECO:0000256" key="2">
    <source>
        <dbReference type="ARBA" id="ARBA00022448"/>
    </source>
</evidence>
<evidence type="ECO:0000256" key="7">
    <source>
        <dbReference type="SAM" id="Phobius"/>
    </source>
</evidence>
<dbReference type="SUPFAM" id="SSF103473">
    <property type="entry name" value="MFS general substrate transporter"/>
    <property type="match status" value="1"/>
</dbReference>
<feature type="transmembrane region" description="Helical" evidence="7">
    <location>
        <begin position="157"/>
        <end position="179"/>
    </location>
</feature>
<dbReference type="PROSITE" id="PS50850">
    <property type="entry name" value="MFS"/>
    <property type="match status" value="1"/>
</dbReference>
<evidence type="ECO:0000313" key="9">
    <source>
        <dbReference type="EMBL" id="GMA93110.1"/>
    </source>
</evidence>
<feature type="transmembrane region" description="Helical" evidence="7">
    <location>
        <begin position="280"/>
        <end position="308"/>
    </location>
</feature>
<feature type="transmembrane region" description="Helical" evidence="7">
    <location>
        <begin position="67"/>
        <end position="86"/>
    </location>
</feature>
<keyword evidence="2" id="KW-0813">Transport</keyword>
<proteinExistence type="predicted"/>
<feature type="transmembrane region" description="Helical" evidence="7">
    <location>
        <begin position="123"/>
        <end position="145"/>
    </location>
</feature>
<dbReference type="InterPro" id="IPR005829">
    <property type="entry name" value="Sugar_transporter_CS"/>
</dbReference>
<accession>A0ABQ6K0R5</accession>
<keyword evidence="4 7" id="KW-1133">Transmembrane helix</keyword>
<dbReference type="PROSITE" id="PS00216">
    <property type="entry name" value="SUGAR_TRANSPORT_1"/>
    <property type="match status" value="1"/>
</dbReference>
<dbReference type="PRINTS" id="PR01036">
    <property type="entry name" value="TCRTETB"/>
</dbReference>
<dbReference type="PANTHER" id="PTHR42718:SF9">
    <property type="entry name" value="MAJOR FACILITATOR SUPERFAMILY MULTIDRUG TRANSPORTER MFSC"/>
    <property type="match status" value="1"/>
</dbReference>
<evidence type="ECO:0000313" key="10">
    <source>
        <dbReference type="Proteomes" id="UP001157069"/>
    </source>
</evidence>
<feature type="transmembrane region" description="Helical" evidence="7">
    <location>
        <begin position="185"/>
        <end position="203"/>
    </location>
</feature>
<feature type="transmembrane region" description="Helical" evidence="7">
    <location>
        <begin position="353"/>
        <end position="372"/>
    </location>
</feature>
<keyword evidence="3 7" id="KW-0812">Transmembrane</keyword>
<dbReference type="Pfam" id="PF07690">
    <property type="entry name" value="MFS_1"/>
    <property type="match status" value="1"/>
</dbReference>
<feature type="compositionally biased region" description="Low complexity" evidence="6">
    <location>
        <begin position="8"/>
        <end position="21"/>
    </location>
</feature>
<dbReference type="InterPro" id="IPR020846">
    <property type="entry name" value="MFS_dom"/>
</dbReference>
<evidence type="ECO:0000256" key="1">
    <source>
        <dbReference type="ARBA" id="ARBA00004651"/>
    </source>
</evidence>
<feature type="region of interest" description="Disordered" evidence="6">
    <location>
        <begin position="1"/>
        <end position="21"/>
    </location>
</feature>
<evidence type="ECO:0000256" key="5">
    <source>
        <dbReference type="ARBA" id="ARBA00023136"/>
    </source>
</evidence>
<feature type="transmembrane region" description="Helical" evidence="7">
    <location>
        <begin position="328"/>
        <end position="346"/>
    </location>
</feature>
<dbReference type="InterPro" id="IPR036259">
    <property type="entry name" value="MFS_trans_sf"/>
</dbReference>
<feature type="transmembrane region" description="Helical" evidence="7">
    <location>
        <begin position="224"/>
        <end position="243"/>
    </location>
</feature>
<evidence type="ECO:0000259" key="8">
    <source>
        <dbReference type="PROSITE" id="PS50850"/>
    </source>
</evidence>
<keyword evidence="5 7" id="KW-0472">Membrane</keyword>
<comment type="caution">
    <text evidence="9">The sequence shown here is derived from an EMBL/GenBank/DDBJ whole genome shotgun (WGS) entry which is preliminary data.</text>
</comment>
<evidence type="ECO:0000256" key="3">
    <source>
        <dbReference type="ARBA" id="ARBA00022692"/>
    </source>
</evidence>